<protein>
    <submittedName>
        <fullName evidence="3">Uncharacterized protein</fullName>
    </submittedName>
</protein>
<dbReference type="PANTHER" id="PTHR24096:SF267">
    <property type="entry name" value="MALONATE--COA LIGASE ACSF3, MITOCHONDRIAL"/>
    <property type="match status" value="1"/>
</dbReference>
<reference evidence="3" key="1">
    <citation type="submission" date="2021-02" db="EMBL/GenBank/DDBJ databases">
        <title>Genome sequence Cadophora malorum strain M34.</title>
        <authorList>
            <person name="Stefanovic E."/>
            <person name="Vu D."/>
            <person name="Scully C."/>
            <person name="Dijksterhuis J."/>
            <person name="Roader J."/>
            <person name="Houbraken J."/>
        </authorList>
    </citation>
    <scope>NUCLEOTIDE SEQUENCE</scope>
    <source>
        <strain evidence="3">M34</strain>
    </source>
</reference>
<evidence type="ECO:0000259" key="2">
    <source>
        <dbReference type="Pfam" id="PF00975"/>
    </source>
</evidence>
<dbReference type="InterPro" id="IPR042099">
    <property type="entry name" value="ANL_N_sf"/>
</dbReference>
<name>A0A8H7T9Z5_9HELO</name>
<proteinExistence type="predicted"/>
<dbReference type="Gene3D" id="3.30.300.30">
    <property type="match status" value="1"/>
</dbReference>
<accession>A0A8H7T9Z5</accession>
<dbReference type="Pfam" id="PF00501">
    <property type="entry name" value="AMP-binding"/>
    <property type="match status" value="1"/>
</dbReference>
<dbReference type="Proteomes" id="UP000664132">
    <property type="component" value="Unassembled WGS sequence"/>
</dbReference>
<dbReference type="AlphaFoldDB" id="A0A8H7T9Z5"/>
<evidence type="ECO:0000259" key="1">
    <source>
        <dbReference type="Pfam" id="PF00501"/>
    </source>
</evidence>
<comment type="caution">
    <text evidence="3">The sequence shown here is derived from an EMBL/GenBank/DDBJ whole genome shotgun (WGS) entry which is preliminary data.</text>
</comment>
<gene>
    <name evidence="3" type="ORF">IFR04_011631</name>
</gene>
<dbReference type="SUPFAM" id="SSF56801">
    <property type="entry name" value="Acetyl-CoA synthetase-like"/>
    <property type="match status" value="1"/>
</dbReference>
<dbReference type="PANTHER" id="PTHR24096">
    <property type="entry name" value="LONG-CHAIN-FATTY-ACID--COA LIGASE"/>
    <property type="match status" value="1"/>
</dbReference>
<dbReference type="InterPro" id="IPR045851">
    <property type="entry name" value="AMP-bd_C_sf"/>
</dbReference>
<keyword evidence="4" id="KW-1185">Reference proteome</keyword>
<sequence>MACRFLQASSSSFILAQLLDRAAKEFSYNGIVIYNTDCGDGYTIPLSTYKKSGNTTKITYFELQQNALQESITVQGLLQMNANKIFLPHVDSHLEGIHWFWAIVAAGGIPCLSSPFSKDEKHRVKHIKMLQELLNDPTGFTSDKLTDEFEGVDNLRLWPFEKIDKSRDTFLAHAGTAPPCPTSSIKGSDTAVLMLTSGNTGNAKAVQLSHDQILASVKGKSKFHGTSNTDTFLNWTGLDHVANLVEIHLHALSLGANQVHLPGPEVLHNPLSFLEKIHQYRVSYTFAPNFFLGTLVTKLPKPNRNSFLKRPGFGMTETCAGSIYNAADCPSYDIEQSSEFAISVTLSMGEIGELQVSGPVLFPGYFNNQEETKKSYTADGWFRTGDKGTIDTNGRLLNLQPQGIESAIQKANIPGVTPTYTVVFGYRPKDSHTEVIMVVYLPTYNTTDLVARGETATAISKAVVTYCGVRPYKVIPLEAALLQKSTLGKLSRPKIRKAFEECQYDEHIRVDKESMDSYHEQLFLSPKTEVEIVLVELCHELFGSSTAQIGIDAIPITHFFSHPIIRDLASSITDLLPKISEPASQLGDASAYDPIVILNANPGSIKTPIWFIHPSMDEILIFMRYITDRRVYALRARGFDSSDGGYYTSMTEMIYNYRSGIKRVQPQGPYAFCGYSFGSILTFEITKILESEGSEVKFLGTLDQPPRFKERARTYDWYECAMTAAFFLGLMGEGHASWIISLGWLLRELDELCMTREKLDNWAQLALRLKIIAHDYDPEGMVKHMDVFYTGPLIGLVKARTMEEWRRDFIGHWDEFVDHVSYHEVKGTHRTLISPPYLVGFWKVFRRVMDERGL</sequence>
<evidence type="ECO:0000313" key="4">
    <source>
        <dbReference type="Proteomes" id="UP000664132"/>
    </source>
</evidence>
<dbReference type="Gene3D" id="3.40.50.1820">
    <property type="entry name" value="alpha/beta hydrolase"/>
    <property type="match status" value="1"/>
</dbReference>
<organism evidence="3 4">
    <name type="scientific">Cadophora malorum</name>
    <dbReference type="NCBI Taxonomy" id="108018"/>
    <lineage>
        <taxon>Eukaryota</taxon>
        <taxon>Fungi</taxon>
        <taxon>Dikarya</taxon>
        <taxon>Ascomycota</taxon>
        <taxon>Pezizomycotina</taxon>
        <taxon>Leotiomycetes</taxon>
        <taxon>Helotiales</taxon>
        <taxon>Ploettnerulaceae</taxon>
        <taxon>Cadophora</taxon>
    </lineage>
</organism>
<dbReference type="InterPro" id="IPR029058">
    <property type="entry name" value="AB_hydrolase_fold"/>
</dbReference>
<dbReference type="InterPro" id="IPR001031">
    <property type="entry name" value="Thioesterase"/>
</dbReference>
<dbReference type="SUPFAM" id="SSF53474">
    <property type="entry name" value="alpha/beta-Hydrolases"/>
    <property type="match status" value="1"/>
</dbReference>
<dbReference type="InterPro" id="IPR000873">
    <property type="entry name" value="AMP-dep_synth/lig_dom"/>
</dbReference>
<dbReference type="EMBL" id="JAFJYH010000230">
    <property type="protein sequence ID" value="KAG4415220.1"/>
    <property type="molecule type" value="Genomic_DNA"/>
</dbReference>
<feature type="domain" description="Thioesterase" evidence="2">
    <location>
        <begin position="630"/>
        <end position="722"/>
    </location>
</feature>
<evidence type="ECO:0000313" key="3">
    <source>
        <dbReference type="EMBL" id="KAG4415220.1"/>
    </source>
</evidence>
<dbReference type="GO" id="GO:0006633">
    <property type="term" value="P:fatty acid biosynthetic process"/>
    <property type="evidence" value="ECO:0007669"/>
    <property type="project" value="TreeGrafter"/>
</dbReference>
<dbReference type="OrthoDB" id="10253869at2759"/>
<feature type="domain" description="AMP-dependent synthetase/ligase" evidence="1">
    <location>
        <begin position="164"/>
        <end position="301"/>
    </location>
</feature>
<dbReference type="GO" id="GO:0031957">
    <property type="term" value="F:very long-chain fatty acid-CoA ligase activity"/>
    <property type="evidence" value="ECO:0007669"/>
    <property type="project" value="TreeGrafter"/>
</dbReference>
<dbReference type="Gene3D" id="3.40.50.12780">
    <property type="entry name" value="N-terminal domain of ligase-like"/>
    <property type="match status" value="1"/>
</dbReference>
<dbReference type="Pfam" id="PF00975">
    <property type="entry name" value="Thioesterase"/>
    <property type="match status" value="1"/>
</dbReference>